<feature type="transmembrane region" description="Helical" evidence="3">
    <location>
        <begin position="20"/>
        <end position="44"/>
    </location>
</feature>
<feature type="transmembrane region" description="Helical" evidence="3">
    <location>
        <begin position="88"/>
        <end position="108"/>
    </location>
</feature>
<feature type="region of interest" description="Disordered" evidence="2">
    <location>
        <begin position="241"/>
        <end position="265"/>
    </location>
</feature>
<gene>
    <name evidence="4" type="ORF">KUCA_T00004552001</name>
</gene>
<dbReference type="EMBL" id="HG793129">
    <property type="protein sequence ID" value="CDK28569.1"/>
    <property type="molecule type" value="Genomic_DNA"/>
</dbReference>
<accession>W6MPF2</accession>
<reference evidence="4" key="2">
    <citation type="submission" date="2014-02" db="EMBL/GenBank/DDBJ databases">
        <title>Complete DNA sequence of /Kuraishia capsulata/ illustrates novel genomic features among budding yeasts (/Saccharomycotina/).</title>
        <authorList>
            <person name="Morales L."/>
            <person name="Noel B."/>
            <person name="Porcel B."/>
            <person name="Marcet-Houben M."/>
            <person name="Hullo M-F."/>
            <person name="Sacerdot C."/>
            <person name="Tekaia F."/>
            <person name="Leh-Louis V."/>
            <person name="Despons L."/>
            <person name="Khanna V."/>
            <person name="Aury J-M."/>
            <person name="Barbe V."/>
            <person name="Couloux A."/>
            <person name="Labadie K."/>
            <person name="Pelletier E."/>
            <person name="Souciet J-L."/>
            <person name="Boekhout T."/>
            <person name="Gabaldon T."/>
            <person name="Wincker P."/>
            <person name="Dujon B."/>
        </authorList>
    </citation>
    <scope>NUCLEOTIDE SEQUENCE</scope>
    <source>
        <strain evidence="4">CBS 1993</strain>
    </source>
</reference>
<protein>
    <submittedName>
        <fullName evidence="4">Uncharacterized protein</fullName>
    </submittedName>
</protein>
<dbReference type="OrthoDB" id="4158994at2759"/>
<proteinExistence type="predicted"/>
<dbReference type="STRING" id="1382522.W6MPF2"/>
<evidence type="ECO:0000313" key="5">
    <source>
        <dbReference type="Proteomes" id="UP000019384"/>
    </source>
</evidence>
<dbReference type="Proteomes" id="UP000019384">
    <property type="component" value="Unassembled WGS sequence"/>
</dbReference>
<keyword evidence="3" id="KW-0812">Transmembrane</keyword>
<feature type="transmembrane region" description="Helical" evidence="3">
    <location>
        <begin position="128"/>
        <end position="145"/>
    </location>
</feature>
<feature type="compositionally biased region" description="Acidic residues" evidence="2">
    <location>
        <begin position="253"/>
        <end position="262"/>
    </location>
</feature>
<dbReference type="AlphaFoldDB" id="W6MPF2"/>
<keyword evidence="3" id="KW-0472">Membrane</keyword>
<evidence type="ECO:0000313" key="4">
    <source>
        <dbReference type="EMBL" id="CDK28569.1"/>
    </source>
</evidence>
<dbReference type="RefSeq" id="XP_022460559.1">
    <property type="nucleotide sequence ID" value="XM_022601299.1"/>
</dbReference>
<dbReference type="GeneID" id="34521947"/>
<name>W6MPF2_9ASCO</name>
<evidence type="ECO:0000256" key="1">
    <source>
        <dbReference type="SAM" id="Coils"/>
    </source>
</evidence>
<keyword evidence="1" id="KW-0175">Coiled coil</keyword>
<keyword evidence="3" id="KW-1133">Transmembrane helix</keyword>
<dbReference type="HOGENOM" id="CLU_328741_0_0_1"/>
<feature type="transmembrane region" description="Helical" evidence="3">
    <location>
        <begin position="185"/>
        <end position="206"/>
    </location>
</feature>
<organism evidence="4 5">
    <name type="scientific">Kuraishia capsulata CBS 1993</name>
    <dbReference type="NCBI Taxonomy" id="1382522"/>
    <lineage>
        <taxon>Eukaryota</taxon>
        <taxon>Fungi</taxon>
        <taxon>Dikarya</taxon>
        <taxon>Ascomycota</taxon>
        <taxon>Saccharomycotina</taxon>
        <taxon>Pichiomycetes</taxon>
        <taxon>Pichiales</taxon>
        <taxon>Pichiaceae</taxon>
        <taxon>Kuraishia</taxon>
    </lineage>
</organism>
<keyword evidence="5" id="KW-1185">Reference proteome</keyword>
<evidence type="ECO:0000256" key="3">
    <source>
        <dbReference type="SAM" id="Phobius"/>
    </source>
</evidence>
<feature type="region of interest" description="Disordered" evidence="2">
    <location>
        <begin position="746"/>
        <end position="765"/>
    </location>
</feature>
<evidence type="ECO:0000256" key="2">
    <source>
        <dbReference type="SAM" id="MobiDB-lite"/>
    </source>
</evidence>
<reference evidence="4" key="1">
    <citation type="submission" date="2013-12" db="EMBL/GenBank/DDBJ databases">
        <authorList>
            <person name="Genoscope - CEA"/>
        </authorList>
    </citation>
    <scope>NUCLEOTIDE SEQUENCE</scope>
    <source>
        <strain evidence="4">CBS 1993</strain>
    </source>
</reference>
<sequence length="765" mass="85534">MADTSALPGSMISPRPLRDTLAIMCILIMFPTWLLSPILLLYSWSGPSKVVVGRVLSLFYNHKSSSGSASVDTNNEAQTGSYAMFKALAINTVFTAILVVISPRFVRILHLLAKAYVAASLASTKNKYTFNALMSTFIVLGFLLLENWTKFYFSIIDGSLESFTYPTAKLTSYGTFFTRLRTVKLFYVFEVFSAFTHSVLSVHTVLLNVTPSFQRFVFVSHIGKSLDHLANSTFVSKISFPRGEGSKSATDSTNEEEKDTEDSNSSFTYFSSVDSDKPISLKVSSEVASAKLSILAGTDQEEEDQVTPASFPSEQQLCNLNDISSSSTVVAQNFENYCSLVFYPPQKKQDKRGKAAAPKQQPVWSLIAAAKTMFSRQDIYSGESLESDFSSGGLLVAQGGIKRSLVDYIQCFICYTGENAIGLELLGASISEILVRVNGVMWYQVTSGCVDGKEYIIVGGLTPLSQYDLEIINIDDSQERVLLAKCTVSTVSKNVTLTQSKKATPLSTLQESLLTTNANVNREKLKLKKFRKEYSKRIHVIKNEIEVLKKKLYSNDKSDERNYRKILSLRQTLTKLDQDNSLIEEEFMTLFSRETELNEQYLDGKRRFETELRPLQVFEAEFNSKIEETTTTVESLEATRAQLLQKREKLVGRKERLSKEVAKIEDKLESFKTDDIAARRAHRQERAEKRQQKLNAFAWEITKMERSSTNVVGENYSSVTNASTVTLNSQVNNQILSPVMTTTTALSASTMPKTSNDGPGNHMFK</sequence>
<feature type="coiled-coil region" evidence="1">
    <location>
        <begin position="626"/>
        <end position="674"/>
    </location>
</feature>